<name>A0A158DYF3_9BURK</name>
<gene>
    <name evidence="3" type="ORF">AWB76_07754</name>
</gene>
<dbReference type="STRING" id="1777137.AWB76_07754"/>
<dbReference type="Gene3D" id="3.20.20.80">
    <property type="entry name" value="Glycosidases"/>
    <property type="match status" value="1"/>
</dbReference>
<feature type="signal peptide" evidence="1">
    <location>
        <begin position="1"/>
        <end position="34"/>
    </location>
</feature>
<dbReference type="SUPFAM" id="SSF51445">
    <property type="entry name" value="(Trans)glycosidases"/>
    <property type="match status" value="1"/>
</dbReference>
<feature type="chain" id="PRO_5007624653" description="Asl1-like glycosyl hydrolase catalytic domain-containing protein" evidence="1">
    <location>
        <begin position="35"/>
        <end position="369"/>
    </location>
</feature>
<keyword evidence="1" id="KW-0732">Signal</keyword>
<evidence type="ECO:0000256" key="1">
    <source>
        <dbReference type="SAM" id="SignalP"/>
    </source>
</evidence>
<protein>
    <recommendedName>
        <fullName evidence="2">Asl1-like glycosyl hydrolase catalytic domain-containing protein</fullName>
    </recommendedName>
</protein>
<dbReference type="AlphaFoldDB" id="A0A158DYF3"/>
<keyword evidence="4" id="KW-1185">Reference proteome</keyword>
<sequence>MTNTNQTSIRSFNFFSARKAAAIATAALTSVLLAACGGGGDTALDATGKSATASDSAAPESTAKAATSTSIFYGANGRNTNGGAYDATSVATQLAQLKDIGATIYRNDVYNLASAKVVAKMAQTMAASGVTVYPVILLGTGFNSEQDAYNAAYTLGQQVASTYKYKYYEVGNELEAQALNGNVDGTSWTHYKNQPFVVARGVIRGLIAGVKSRDNAAKIVVNGTWLHYAFFQMLMDGSQPDGTRGHPTVNWDITAWHWYSDQKDMTHACGGTGCYDMLGVLHSFGKPVWLSEFGVRPNYGSDQAIANYMVGNTMMAQFQSVASKYNLQSIQAFELYDDNEGNFGLMKSDGQTTKPAYWSYKNFVATHPM</sequence>
<dbReference type="Proteomes" id="UP000054624">
    <property type="component" value="Unassembled WGS sequence"/>
</dbReference>
<evidence type="ECO:0000313" key="4">
    <source>
        <dbReference type="Proteomes" id="UP000054624"/>
    </source>
</evidence>
<evidence type="ECO:0000313" key="3">
    <source>
        <dbReference type="EMBL" id="SAK99608.1"/>
    </source>
</evidence>
<dbReference type="Pfam" id="PF11790">
    <property type="entry name" value="Glyco_hydro_cc"/>
    <property type="match status" value="1"/>
</dbReference>
<feature type="domain" description="Asl1-like glycosyl hydrolase catalytic" evidence="2">
    <location>
        <begin position="248"/>
        <end position="354"/>
    </location>
</feature>
<dbReference type="EMBL" id="FCOI02000070">
    <property type="protein sequence ID" value="SAK99608.1"/>
    <property type="molecule type" value="Genomic_DNA"/>
</dbReference>
<reference evidence="4" key="1">
    <citation type="submission" date="2016-01" db="EMBL/GenBank/DDBJ databases">
        <authorList>
            <person name="Peeters Charlotte."/>
        </authorList>
    </citation>
    <scope>NUCLEOTIDE SEQUENCE [LARGE SCALE GENOMIC DNA]</scope>
</reference>
<dbReference type="OrthoDB" id="9126494at2"/>
<accession>A0A158DYF3</accession>
<evidence type="ECO:0000259" key="2">
    <source>
        <dbReference type="Pfam" id="PF11790"/>
    </source>
</evidence>
<organism evidence="3 4">
    <name type="scientific">Caballeronia temeraria</name>
    <dbReference type="NCBI Taxonomy" id="1777137"/>
    <lineage>
        <taxon>Bacteria</taxon>
        <taxon>Pseudomonadati</taxon>
        <taxon>Pseudomonadota</taxon>
        <taxon>Betaproteobacteria</taxon>
        <taxon>Burkholderiales</taxon>
        <taxon>Burkholderiaceae</taxon>
        <taxon>Caballeronia</taxon>
    </lineage>
</organism>
<dbReference type="InterPro" id="IPR024655">
    <property type="entry name" value="Asl1_glyco_hydro_catalytic"/>
</dbReference>
<dbReference type="RefSeq" id="WP_061165235.1">
    <property type="nucleotide sequence ID" value="NZ_FCOI02000070.1"/>
</dbReference>
<dbReference type="InterPro" id="IPR017853">
    <property type="entry name" value="GH"/>
</dbReference>
<proteinExistence type="predicted"/>